<protein>
    <submittedName>
        <fullName evidence="2">Uncharacterized protein</fullName>
    </submittedName>
</protein>
<feature type="compositionally biased region" description="Polar residues" evidence="1">
    <location>
        <begin position="199"/>
        <end position="233"/>
    </location>
</feature>
<evidence type="ECO:0000313" key="2">
    <source>
        <dbReference type="EMBL" id="GFA01595.1"/>
    </source>
</evidence>
<comment type="caution">
    <text evidence="2">The sequence shown here is derived from an EMBL/GenBank/DDBJ whole genome shotgun (WGS) entry which is preliminary data.</text>
</comment>
<dbReference type="EMBL" id="BKCJ010356125">
    <property type="protein sequence ID" value="GFA01595.1"/>
    <property type="molecule type" value="Genomic_DNA"/>
</dbReference>
<reference evidence="2" key="1">
    <citation type="journal article" date="2019" name="Sci. Rep.">
        <title>Draft genome of Tanacetum cinerariifolium, the natural source of mosquito coil.</title>
        <authorList>
            <person name="Yamashiro T."/>
            <person name="Shiraishi A."/>
            <person name="Satake H."/>
            <person name="Nakayama K."/>
        </authorList>
    </citation>
    <scope>NUCLEOTIDE SEQUENCE</scope>
</reference>
<name>A0A699J0V9_TANCI</name>
<feature type="region of interest" description="Disordered" evidence="1">
    <location>
        <begin position="1"/>
        <end position="59"/>
    </location>
</feature>
<gene>
    <name evidence="2" type="ORF">Tci_573567</name>
</gene>
<evidence type="ECO:0000256" key="1">
    <source>
        <dbReference type="SAM" id="MobiDB-lite"/>
    </source>
</evidence>
<sequence length="271" mass="30483">MKDGTIVGDDDNVFGINTEESEKENSKGMVNDDKFMEVGKENQNEHNSEIRKSQIEEMSSSRVDELMRKGVYNCSIKNGLRKLTGNSVNTKFAKPSILGKPVLQLLRNQSAVRQPNAFRFERPKFSKPRFASQVDVNNVLSKPITPHYLPKVRESVFVKPSHVIASGSSRNSSNKSYGSNDMAHDYYYLEETKKKTQDKNTNLKPSVMRTNSLQNTTNGSKPKPRSTNQTSRSLLVPKSSRRMLNGVTLVDHSRNSSSVLDSKRFVCSTCL</sequence>
<proteinExistence type="predicted"/>
<feature type="region of interest" description="Disordered" evidence="1">
    <location>
        <begin position="193"/>
        <end position="239"/>
    </location>
</feature>
<feature type="non-terminal residue" evidence="2">
    <location>
        <position position="271"/>
    </location>
</feature>
<feature type="compositionally biased region" description="Basic and acidic residues" evidence="1">
    <location>
        <begin position="23"/>
        <end position="55"/>
    </location>
</feature>
<accession>A0A699J0V9</accession>
<organism evidence="2">
    <name type="scientific">Tanacetum cinerariifolium</name>
    <name type="common">Dalmatian daisy</name>
    <name type="synonym">Chrysanthemum cinerariifolium</name>
    <dbReference type="NCBI Taxonomy" id="118510"/>
    <lineage>
        <taxon>Eukaryota</taxon>
        <taxon>Viridiplantae</taxon>
        <taxon>Streptophyta</taxon>
        <taxon>Embryophyta</taxon>
        <taxon>Tracheophyta</taxon>
        <taxon>Spermatophyta</taxon>
        <taxon>Magnoliopsida</taxon>
        <taxon>eudicotyledons</taxon>
        <taxon>Gunneridae</taxon>
        <taxon>Pentapetalae</taxon>
        <taxon>asterids</taxon>
        <taxon>campanulids</taxon>
        <taxon>Asterales</taxon>
        <taxon>Asteraceae</taxon>
        <taxon>Asteroideae</taxon>
        <taxon>Anthemideae</taxon>
        <taxon>Anthemidinae</taxon>
        <taxon>Tanacetum</taxon>
    </lineage>
</organism>
<dbReference type="AlphaFoldDB" id="A0A699J0V9"/>